<feature type="transmembrane region" description="Helical" evidence="5">
    <location>
        <begin position="87"/>
        <end position="120"/>
    </location>
</feature>
<dbReference type="PANTHER" id="PTHR46347:SF1">
    <property type="entry name" value="RING_FYVE_PHD ZINC FINGER SUPERFAMILY PROTEIN"/>
    <property type="match status" value="1"/>
</dbReference>
<feature type="domain" description="RING-CH-type" evidence="6">
    <location>
        <begin position="19"/>
        <end position="83"/>
    </location>
</feature>
<dbReference type="AlphaFoldDB" id="A0A836CGB1"/>
<proteinExistence type="predicted"/>
<dbReference type="Proteomes" id="UP000664859">
    <property type="component" value="Unassembled WGS sequence"/>
</dbReference>
<feature type="compositionally biased region" description="Pro residues" evidence="4">
    <location>
        <begin position="266"/>
        <end position="276"/>
    </location>
</feature>
<dbReference type="CDD" id="cd16495">
    <property type="entry name" value="RING_CH-C4HC3_MARCH"/>
    <property type="match status" value="1"/>
</dbReference>
<dbReference type="OrthoDB" id="264354at2759"/>
<feature type="transmembrane region" description="Helical" evidence="5">
    <location>
        <begin position="132"/>
        <end position="155"/>
    </location>
</feature>
<evidence type="ECO:0000256" key="3">
    <source>
        <dbReference type="ARBA" id="ARBA00022833"/>
    </source>
</evidence>
<organism evidence="7 8">
    <name type="scientific">Tribonema minus</name>
    <dbReference type="NCBI Taxonomy" id="303371"/>
    <lineage>
        <taxon>Eukaryota</taxon>
        <taxon>Sar</taxon>
        <taxon>Stramenopiles</taxon>
        <taxon>Ochrophyta</taxon>
        <taxon>PX clade</taxon>
        <taxon>Xanthophyceae</taxon>
        <taxon>Tribonematales</taxon>
        <taxon>Tribonemataceae</taxon>
        <taxon>Tribonema</taxon>
    </lineage>
</organism>
<dbReference type="SMART" id="SM00744">
    <property type="entry name" value="RINGv"/>
    <property type="match status" value="1"/>
</dbReference>
<evidence type="ECO:0000256" key="1">
    <source>
        <dbReference type="ARBA" id="ARBA00022723"/>
    </source>
</evidence>
<dbReference type="InterPro" id="IPR013083">
    <property type="entry name" value="Znf_RING/FYVE/PHD"/>
</dbReference>
<protein>
    <recommendedName>
        <fullName evidence="6">RING-CH-type domain-containing protein</fullName>
    </recommendedName>
</protein>
<evidence type="ECO:0000256" key="5">
    <source>
        <dbReference type="SAM" id="Phobius"/>
    </source>
</evidence>
<accession>A0A836CGB1</accession>
<dbReference type="GO" id="GO:0008270">
    <property type="term" value="F:zinc ion binding"/>
    <property type="evidence" value="ECO:0007669"/>
    <property type="project" value="UniProtKB-KW"/>
</dbReference>
<evidence type="ECO:0000313" key="8">
    <source>
        <dbReference type="Proteomes" id="UP000664859"/>
    </source>
</evidence>
<feature type="compositionally biased region" description="Acidic residues" evidence="4">
    <location>
        <begin position="282"/>
        <end position="292"/>
    </location>
</feature>
<feature type="region of interest" description="Disordered" evidence="4">
    <location>
        <begin position="1"/>
        <end position="20"/>
    </location>
</feature>
<dbReference type="SUPFAM" id="SSF57850">
    <property type="entry name" value="RING/U-box"/>
    <property type="match status" value="1"/>
</dbReference>
<keyword evidence="2" id="KW-0863">Zinc-finger</keyword>
<feature type="transmembrane region" description="Helical" evidence="5">
    <location>
        <begin position="199"/>
        <end position="217"/>
    </location>
</feature>
<evidence type="ECO:0000256" key="2">
    <source>
        <dbReference type="ARBA" id="ARBA00022771"/>
    </source>
</evidence>
<sequence>MERGEDSLPVAKPTSPGGRGPCEGASCRICLGTGEDGKLFSPCRCSGTMKYVHVDCLQRWRAEAPNANAYFRCEQCRYRYSLRRVTASGFLGLPFVVPLITTFIMASGWALASVLCYVGFGPETLSDTFALPPHYACAVAGLCTIGLIGFSLMALAEGGPDMRDLCCQGHVEGGGCCNWCCAGDCVYGAWDLPASAEGCLALAAVLLVVVVVGYGVLRTVAFVYAGVHALAVGTRDRLATVVLEVGADANTPPPSPQPKALAASPLLPPPTPPPPAMCANDDGLESGVDGEP</sequence>
<evidence type="ECO:0000256" key="4">
    <source>
        <dbReference type="SAM" id="MobiDB-lite"/>
    </source>
</evidence>
<keyword evidence="5" id="KW-0472">Membrane</keyword>
<dbReference type="EMBL" id="JAFCMP010000224">
    <property type="protein sequence ID" value="KAG5182756.1"/>
    <property type="molecule type" value="Genomic_DNA"/>
</dbReference>
<evidence type="ECO:0000259" key="6">
    <source>
        <dbReference type="PROSITE" id="PS51292"/>
    </source>
</evidence>
<evidence type="ECO:0000313" key="7">
    <source>
        <dbReference type="EMBL" id="KAG5182756.1"/>
    </source>
</evidence>
<keyword evidence="5" id="KW-0812">Transmembrane</keyword>
<dbReference type="PANTHER" id="PTHR46347">
    <property type="entry name" value="RING/FYVE/PHD ZINC FINGER SUPERFAMILY PROTEIN"/>
    <property type="match status" value="1"/>
</dbReference>
<feature type="region of interest" description="Disordered" evidence="4">
    <location>
        <begin position="248"/>
        <end position="292"/>
    </location>
</feature>
<keyword evidence="1" id="KW-0479">Metal-binding</keyword>
<keyword evidence="3" id="KW-0862">Zinc</keyword>
<comment type="caution">
    <text evidence="7">The sequence shown here is derived from an EMBL/GenBank/DDBJ whole genome shotgun (WGS) entry which is preliminary data.</text>
</comment>
<reference evidence="7" key="1">
    <citation type="submission" date="2021-02" db="EMBL/GenBank/DDBJ databases">
        <title>First Annotated Genome of the Yellow-green Alga Tribonema minus.</title>
        <authorList>
            <person name="Mahan K.M."/>
        </authorList>
    </citation>
    <scope>NUCLEOTIDE SEQUENCE</scope>
    <source>
        <strain evidence="7">UTEX B ZZ1240</strain>
    </source>
</reference>
<keyword evidence="8" id="KW-1185">Reference proteome</keyword>
<gene>
    <name evidence="7" type="ORF">JKP88DRAFT_199168</name>
</gene>
<dbReference type="Pfam" id="PF12906">
    <property type="entry name" value="RINGv"/>
    <property type="match status" value="1"/>
</dbReference>
<dbReference type="InterPro" id="IPR011016">
    <property type="entry name" value="Znf_RING-CH"/>
</dbReference>
<name>A0A836CGB1_9STRA</name>
<keyword evidence="5" id="KW-1133">Transmembrane helix</keyword>
<dbReference type="Gene3D" id="3.30.40.10">
    <property type="entry name" value="Zinc/RING finger domain, C3HC4 (zinc finger)"/>
    <property type="match status" value="1"/>
</dbReference>
<dbReference type="PROSITE" id="PS51292">
    <property type="entry name" value="ZF_RING_CH"/>
    <property type="match status" value="1"/>
</dbReference>